<dbReference type="Proteomes" id="UP000216961">
    <property type="component" value="Unassembled WGS sequence"/>
</dbReference>
<dbReference type="Gene3D" id="1.20.120.450">
    <property type="entry name" value="dinb family like domain"/>
    <property type="match status" value="1"/>
</dbReference>
<organism evidence="1 2">
    <name type="scientific">Niallia circulans</name>
    <name type="common">Bacillus circulans</name>
    <dbReference type="NCBI Taxonomy" id="1397"/>
    <lineage>
        <taxon>Bacteria</taxon>
        <taxon>Bacillati</taxon>
        <taxon>Bacillota</taxon>
        <taxon>Bacilli</taxon>
        <taxon>Bacillales</taxon>
        <taxon>Bacillaceae</taxon>
        <taxon>Niallia</taxon>
    </lineage>
</organism>
<accession>A0AA91TVX3</accession>
<dbReference type="AlphaFoldDB" id="A0AA91TVX3"/>
<name>A0AA91TVX3_NIACI</name>
<evidence type="ECO:0008006" key="3">
    <source>
        <dbReference type="Google" id="ProtNLM"/>
    </source>
</evidence>
<evidence type="ECO:0000313" key="2">
    <source>
        <dbReference type="Proteomes" id="UP000216961"/>
    </source>
</evidence>
<dbReference type="InterPro" id="IPR034660">
    <property type="entry name" value="DinB/YfiT-like"/>
</dbReference>
<evidence type="ECO:0000313" key="1">
    <source>
        <dbReference type="EMBL" id="PAD85243.1"/>
    </source>
</evidence>
<proteinExistence type="predicted"/>
<comment type="caution">
    <text evidence="1">The sequence shown here is derived from an EMBL/GenBank/DDBJ whole genome shotgun (WGS) entry which is preliminary data.</text>
</comment>
<sequence>MRINIWGGTIAKTEIRNFRASIEIYRFIQKLENFNENLLRKPIGEGKWSVIEIIGHFYA</sequence>
<dbReference type="EMBL" id="NPBQ01000004">
    <property type="protein sequence ID" value="PAD85243.1"/>
    <property type="molecule type" value="Genomic_DNA"/>
</dbReference>
<protein>
    <recommendedName>
        <fullName evidence="3">DinB family protein</fullName>
    </recommendedName>
</protein>
<reference evidence="1 2" key="1">
    <citation type="submission" date="2017-07" db="EMBL/GenBank/DDBJ databases">
        <title>Isolation and whole genome analysis of endospore-forming bacteria from heroin.</title>
        <authorList>
            <person name="Kalinowski J."/>
            <person name="Ahrens B."/>
            <person name="Al-Dilaimi A."/>
            <person name="Winkler A."/>
            <person name="Wibberg D."/>
            <person name="Schleenbecker U."/>
            <person name="Ruckert C."/>
            <person name="Wolfel R."/>
            <person name="Grass G."/>
        </authorList>
    </citation>
    <scope>NUCLEOTIDE SEQUENCE [LARGE SCALE GENOMIC DNA]</scope>
    <source>
        <strain evidence="1 2">7521-2</strain>
    </source>
</reference>
<gene>
    <name evidence="1" type="ORF">CHH57_00800</name>
</gene>